<dbReference type="EMBL" id="JAGPNK010000009">
    <property type="protein sequence ID" value="KAH7313817.1"/>
    <property type="molecule type" value="Genomic_DNA"/>
</dbReference>
<accession>A0A8K0WQK1</accession>
<protein>
    <submittedName>
        <fullName evidence="1">Uncharacterized protein</fullName>
    </submittedName>
</protein>
<evidence type="ECO:0000313" key="2">
    <source>
        <dbReference type="Proteomes" id="UP000813444"/>
    </source>
</evidence>
<reference evidence="1" key="1">
    <citation type="journal article" date="2021" name="Nat. Commun.">
        <title>Genetic determinants of endophytism in the Arabidopsis root mycobiome.</title>
        <authorList>
            <person name="Mesny F."/>
            <person name="Miyauchi S."/>
            <person name="Thiergart T."/>
            <person name="Pickel B."/>
            <person name="Atanasova L."/>
            <person name="Karlsson M."/>
            <person name="Huettel B."/>
            <person name="Barry K.W."/>
            <person name="Haridas S."/>
            <person name="Chen C."/>
            <person name="Bauer D."/>
            <person name="Andreopoulos W."/>
            <person name="Pangilinan J."/>
            <person name="LaButti K."/>
            <person name="Riley R."/>
            <person name="Lipzen A."/>
            <person name="Clum A."/>
            <person name="Drula E."/>
            <person name="Henrissat B."/>
            <person name="Kohler A."/>
            <person name="Grigoriev I.V."/>
            <person name="Martin F.M."/>
            <person name="Hacquard S."/>
        </authorList>
    </citation>
    <scope>NUCLEOTIDE SEQUENCE</scope>
    <source>
        <strain evidence="1">MPI-CAGE-CH-0235</strain>
    </source>
</reference>
<name>A0A8K0WQK1_9HYPO</name>
<keyword evidence="2" id="KW-1185">Reference proteome</keyword>
<dbReference type="OrthoDB" id="3649348at2759"/>
<dbReference type="AlphaFoldDB" id="A0A8K0WQK1"/>
<comment type="caution">
    <text evidence="1">The sequence shown here is derived from an EMBL/GenBank/DDBJ whole genome shotgun (WGS) entry which is preliminary data.</text>
</comment>
<proteinExistence type="predicted"/>
<gene>
    <name evidence="1" type="ORF">B0I35DRAFT_435913</name>
</gene>
<sequence length="150" mass="16087">MENTAEPIPILLFGKSLEVGSTVTATMKPEVEVIHFMNSTEYVEVNLRSLLEGKGPKEPSTTSLGTHNYAKPPRAVVFGRGATPEFVQEMYGMLHGVGVGNVAWLAGDPSVVPSKDGPPPGYAEKAANTVKKLLLNWVDAGAKDEGIIYY</sequence>
<dbReference type="Proteomes" id="UP000813444">
    <property type="component" value="Unassembled WGS sequence"/>
</dbReference>
<evidence type="ECO:0000313" key="1">
    <source>
        <dbReference type="EMBL" id="KAH7313817.1"/>
    </source>
</evidence>
<organism evidence="1 2">
    <name type="scientific">Stachybotrys elegans</name>
    <dbReference type="NCBI Taxonomy" id="80388"/>
    <lineage>
        <taxon>Eukaryota</taxon>
        <taxon>Fungi</taxon>
        <taxon>Dikarya</taxon>
        <taxon>Ascomycota</taxon>
        <taxon>Pezizomycotina</taxon>
        <taxon>Sordariomycetes</taxon>
        <taxon>Hypocreomycetidae</taxon>
        <taxon>Hypocreales</taxon>
        <taxon>Stachybotryaceae</taxon>
        <taxon>Stachybotrys</taxon>
    </lineage>
</organism>